<proteinExistence type="predicted"/>
<feature type="region of interest" description="Disordered" evidence="1">
    <location>
        <begin position="86"/>
        <end position="124"/>
    </location>
</feature>
<dbReference type="EMBL" id="KZ293425">
    <property type="protein sequence ID" value="PBK71050.1"/>
    <property type="molecule type" value="Genomic_DNA"/>
</dbReference>
<name>A0A2H3BN10_9AGAR</name>
<reference evidence="3" key="1">
    <citation type="journal article" date="2017" name="Nat. Ecol. Evol.">
        <title>Genome expansion and lineage-specific genetic innovations in the forest pathogenic fungi Armillaria.</title>
        <authorList>
            <person name="Sipos G."/>
            <person name="Prasanna A.N."/>
            <person name="Walter M.C."/>
            <person name="O'Connor E."/>
            <person name="Balint B."/>
            <person name="Krizsan K."/>
            <person name="Kiss B."/>
            <person name="Hess J."/>
            <person name="Varga T."/>
            <person name="Slot J."/>
            <person name="Riley R."/>
            <person name="Boka B."/>
            <person name="Rigling D."/>
            <person name="Barry K."/>
            <person name="Lee J."/>
            <person name="Mihaltcheva S."/>
            <person name="LaButti K."/>
            <person name="Lipzen A."/>
            <person name="Waldron R."/>
            <person name="Moloney N.M."/>
            <person name="Sperisen C."/>
            <person name="Kredics L."/>
            <person name="Vagvoelgyi C."/>
            <person name="Patrignani A."/>
            <person name="Fitzpatrick D."/>
            <person name="Nagy I."/>
            <person name="Doyle S."/>
            <person name="Anderson J.B."/>
            <person name="Grigoriev I.V."/>
            <person name="Gueldener U."/>
            <person name="Muensterkoetter M."/>
            <person name="Nagy L.G."/>
        </authorList>
    </citation>
    <scope>NUCLEOTIDE SEQUENCE [LARGE SCALE GENOMIC DNA]</scope>
    <source>
        <strain evidence="3">28-4</strain>
    </source>
</reference>
<protein>
    <submittedName>
        <fullName evidence="2">Uncharacterized protein</fullName>
    </submittedName>
</protein>
<sequence length="371" mass="41259">MYPGPPCPPWRQMTGTYGLGTNSFHLLPMTQVTYHPQSGPSYPSDPVPSWLSPLRPLSASSYNPPPAMFPLLSPAAQRMISQFPKDSKHLHHDTPVSPRPLGQPEGSQNEPLPSTPTSRVPSPALAEEVLSPQSLQIPLPAETVTLSTLMGLTMSGLCSPPLTEKSLAPTAPRPGSYEDVMSRLASISEAPTKTQWTGTSLWHKAILSQSNEDEMPLSWPGYSPIKTDHYMVLHLAINYMDDLENAPYQSSRSWRPAYEPLPDYRTRQTDEVIFDHFNYDHETFGGYTPDPYETTESYTPGISQITYPFPLPNSPLNHKVRQHGQYHSPRYSRQYAGQDDNNAGGSQQPPNDPPQPSNEERTQVAVKEAEE</sequence>
<evidence type="ECO:0000313" key="3">
    <source>
        <dbReference type="Proteomes" id="UP000218334"/>
    </source>
</evidence>
<accession>A0A2H3BN10</accession>
<organism evidence="2 3">
    <name type="scientific">Armillaria solidipes</name>
    <dbReference type="NCBI Taxonomy" id="1076256"/>
    <lineage>
        <taxon>Eukaryota</taxon>
        <taxon>Fungi</taxon>
        <taxon>Dikarya</taxon>
        <taxon>Basidiomycota</taxon>
        <taxon>Agaricomycotina</taxon>
        <taxon>Agaricomycetes</taxon>
        <taxon>Agaricomycetidae</taxon>
        <taxon>Agaricales</taxon>
        <taxon>Marasmiineae</taxon>
        <taxon>Physalacriaceae</taxon>
        <taxon>Armillaria</taxon>
    </lineage>
</organism>
<gene>
    <name evidence="2" type="ORF">ARMSODRAFT_1017816</name>
</gene>
<dbReference type="Proteomes" id="UP000218334">
    <property type="component" value="Unassembled WGS sequence"/>
</dbReference>
<keyword evidence="3" id="KW-1185">Reference proteome</keyword>
<evidence type="ECO:0000313" key="2">
    <source>
        <dbReference type="EMBL" id="PBK71050.1"/>
    </source>
</evidence>
<feature type="region of interest" description="Disordered" evidence="1">
    <location>
        <begin position="305"/>
        <end position="371"/>
    </location>
</feature>
<evidence type="ECO:0000256" key="1">
    <source>
        <dbReference type="SAM" id="MobiDB-lite"/>
    </source>
</evidence>
<dbReference type="AlphaFoldDB" id="A0A2H3BN10"/>
<feature type="compositionally biased region" description="Polar residues" evidence="1">
    <location>
        <begin position="105"/>
        <end position="120"/>
    </location>
</feature>